<evidence type="ECO:0000313" key="2">
    <source>
        <dbReference type="EMBL" id="KZV94520.1"/>
    </source>
</evidence>
<dbReference type="EMBL" id="KV425971">
    <property type="protein sequence ID" value="KZV94520.1"/>
    <property type="molecule type" value="Genomic_DNA"/>
</dbReference>
<evidence type="ECO:0000313" key="3">
    <source>
        <dbReference type="Proteomes" id="UP000077266"/>
    </source>
</evidence>
<name>A0A165J9C2_EXIGL</name>
<dbReference type="Proteomes" id="UP000077266">
    <property type="component" value="Unassembled WGS sequence"/>
</dbReference>
<proteinExistence type="predicted"/>
<dbReference type="AlphaFoldDB" id="A0A165J9C2"/>
<keyword evidence="1" id="KW-0732">Signal</keyword>
<reference evidence="2 3" key="1">
    <citation type="journal article" date="2016" name="Mol. Biol. Evol.">
        <title>Comparative Genomics of Early-Diverging Mushroom-Forming Fungi Provides Insights into the Origins of Lignocellulose Decay Capabilities.</title>
        <authorList>
            <person name="Nagy L.G."/>
            <person name="Riley R."/>
            <person name="Tritt A."/>
            <person name="Adam C."/>
            <person name="Daum C."/>
            <person name="Floudas D."/>
            <person name="Sun H."/>
            <person name="Yadav J.S."/>
            <person name="Pangilinan J."/>
            <person name="Larsson K.H."/>
            <person name="Matsuura K."/>
            <person name="Barry K."/>
            <person name="Labutti K."/>
            <person name="Kuo R."/>
            <person name="Ohm R.A."/>
            <person name="Bhattacharya S.S."/>
            <person name="Shirouzu T."/>
            <person name="Yoshinaga Y."/>
            <person name="Martin F.M."/>
            <person name="Grigoriev I.V."/>
            <person name="Hibbett D.S."/>
        </authorList>
    </citation>
    <scope>NUCLEOTIDE SEQUENCE [LARGE SCALE GENOMIC DNA]</scope>
    <source>
        <strain evidence="2 3">HHB12029</strain>
    </source>
</reference>
<gene>
    <name evidence="2" type="ORF">EXIGLDRAFT_767050</name>
</gene>
<keyword evidence="3" id="KW-1185">Reference proteome</keyword>
<dbReference type="InParanoid" id="A0A165J9C2"/>
<evidence type="ECO:0000256" key="1">
    <source>
        <dbReference type="SAM" id="SignalP"/>
    </source>
</evidence>
<sequence length="175" mass="17492">MKFAYLASTLLGIVSFAVALPNIEAKQSVVTVLSTFRTTVQSIVPQIALLAESGQATEETVQPFVDEFTIAATTAAAALKGSSANGFTAAQAARLTADIFTDMANGLEIASNAMPGNPGVGALAQGDLASALAMVLGGVEMVLSGVVSLVGALVSDVAEILATLALDLLPAAPTA</sequence>
<protein>
    <submittedName>
        <fullName evidence="2">Uncharacterized protein</fullName>
    </submittedName>
</protein>
<organism evidence="2 3">
    <name type="scientific">Exidia glandulosa HHB12029</name>
    <dbReference type="NCBI Taxonomy" id="1314781"/>
    <lineage>
        <taxon>Eukaryota</taxon>
        <taxon>Fungi</taxon>
        <taxon>Dikarya</taxon>
        <taxon>Basidiomycota</taxon>
        <taxon>Agaricomycotina</taxon>
        <taxon>Agaricomycetes</taxon>
        <taxon>Auriculariales</taxon>
        <taxon>Exidiaceae</taxon>
        <taxon>Exidia</taxon>
    </lineage>
</organism>
<dbReference type="OrthoDB" id="2575973at2759"/>
<feature type="chain" id="PRO_5007859901" evidence="1">
    <location>
        <begin position="20"/>
        <end position="175"/>
    </location>
</feature>
<feature type="signal peptide" evidence="1">
    <location>
        <begin position="1"/>
        <end position="19"/>
    </location>
</feature>
<accession>A0A165J9C2</accession>